<evidence type="ECO:0000313" key="2">
    <source>
        <dbReference type="Proteomes" id="UP000232883"/>
    </source>
</evidence>
<dbReference type="RefSeq" id="WP_100992454.1">
    <property type="nucleotide sequence ID" value="NZ_CP025096.1"/>
</dbReference>
<dbReference type="EMBL" id="CP025096">
    <property type="protein sequence ID" value="AUD05903.1"/>
    <property type="molecule type" value="Genomic_DNA"/>
</dbReference>
<accession>A0A2K8Z7Q1</accession>
<name>A0A2K8Z7Q1_9BACT</name>
<dbReference type="AlphaFoldDB" id="A0A2K8Z7Q1"/>
<sequence length="82" mass="9286">MSLQPAPFLDEFAIAYQAMHDTKWIGNPANPVNQLVGLIRQGETIWLHPDRVGSGPVWTQARLEDRTLPYVQLADFKKVVVE</sequence>
<protein>
    <submittedName>
        <fullName evidence="1">Uncharacterized protein</fullName>
    </submittedName>
</protein>
<dbReference type="Proteomes" id="UP000232883">
    <property type="component" value="Chromosome"/>
</dbReference>
<reference evidence="1 2" key="1">
    <citation type="submission" date="2017-11" db="EMBL/GenBank/DDBJ databases">
        <title>Taxonomic description and genome sequences of Spirosoma HA7 sp. nov., isolated from pollen microhabitat of Corylus avellana.</title>
        <authorList>
            <person name="Ambika Manirajan B."/>
            <person name="Suarez C."/>
            <person name="Ratering S."/>
            <person name="Geissler-Plaum R."/>
            <person name="Cardinale M."/>
            <person name="Sylvia S."/>
        </authorList>
    </citation>
    <scope>NUCLEOTIDE SEQUENCE [LARGE SCALE GENOMIC DNA]</scope>
    <source>
        <strain evidence="1 2">HA7</strain>
    </source>
</reference>
<evidence type="ECO:0000313" key="1">
    <source>
        <dbReference type="EMBL" id="AUD05903.1"/>
    </source>
</evidence>
<organism evidence="1 2">
    <name type="scientific">Spirosoma pollinicola</name>
    <dbReference type="NCBI Taxonomy" id="2057025"/>
    <lineage>
        <taxon>Bacteria</taxon>
        <taxon>Pseudomonadati</taxon>
        <taxon>Bacteroidota</taxon>
        <taxon>Cytophagia</taxon>
        <taxon>Cytophagales</taxon>
        <taxon>Cytophagaceae</taxon>
        <taxon>Spirosoma</taxon>
    </lineage>
</organism>
<gene>
    <name evidence="1" type="ORF">CWM47_31105</name>
</gene>
<dbReference type="KEGG" id="spir:CWM47_31105"/>
<keyword evidence="2" id="KW-1185">Reference proteome</keyword>
<proteinExistence type="predicted"/>